<dbReference type="GO" id="GO:0004674">
    <property type="term" value="F:protein serine/threonine kinase activity"/>
    <property type="evidence" value="ECO:0000318"/>
    <property type="project" value="GO_Central"/>
</dbReference>
<sequence length="2093" mass="232697">MDDSFGLFTTNSIRSENSTESESSPTHYRTVLEFMVKLIFYPPLKHGQARDRIWTRVYPDGSVSIHEYKLHNQIGKGSYADVYTAENTVLRKTFVLRMVDRIRLAKTLGTQEAADKFLWSAASLMDRLQHPNVVRLYEVFFNLLVVPTPYLKQEDVNTSAPTRMLNAGVIYSNFGGLFSSSQNLTVDSLHLHVSTSFSRPNKTITYNMVKGILSPTHLGQIFDVNGTSAIRPPDDIDSYNNKFIYVIERCHMKDLSSNLKTLSLRDIVLIFYQIAYGLEYLHSLLIVHHDIKLENVLIDYNDNSPSHSVTSEKPYKSSLMYGIDLSNLYNLCSSLDTNNSDPDSIKCLRTWIQPFKPATPEFESPCPCTQQPNAAKTTTQYEHDPFSSTKRSLAAKSKPKVCRSTNADFSASSCNKHLIPPISLGAYDSVETILDTSVTSLEFAKIAPFYIYYSLIFSSQFDSTNRVAFEHAIKRSNINTYFLVAKLSDFDTAKDLSVHGKVLPSLQDLLGKIVHELIKVLIDVFTDNWSSLLTNFDFLDAFLEDFFFSTIRYEPDSHQPNILHTDYYVSCENLDKLRPKTKIFGGTNELKSFLTNSSKCGHLQETFTLSTSSSSELSFAKSTFCTDTTERFFVPDQTTSDLILPASMTPNDIEICSSPVSSTTQFITTLTDENQPLVCSDNESSSDSQLLDNMGQCHSHGADGANLLDTRNQETSCSTLEKNGPVLLSDIQTNTSTYSSPSHILHCALNLTSKALTFNNLQRHDASSKSFARRLPRVHKASNFSFSQVVLSRKSSSTRRLYLHHVIRYLNKLLISDMQPQVFQDFYFLLELLNTYFTSSIFEDKLAERLTVLFSSSEFICHHPLSRHVFPAYLSSIAGTRQCMPPESLRVWNTPSAATPNLYMGMPSDVWQFGVALYSVLIGKHRELPLQRSSEEAMQISTHLSLLLADLLCGLLAPSPMQRYTMVEVVNHPFFDANNFPLSASPDQLFTINFSSKYTSSANSSEHIDGKPDMHQCTESLHHSPAGASDPGLRSTLFAGVLYPDSLSFASHMCSSKASVSNTLLDRIQAHIDSKEIRKSIDLALRFLIKNSTHGEELLKMSLRLRKYHFWVTVRRRDKLVRENRHIFRRSSISNDEIYSLLIQTPHNSKQLLLAALQSSKTENSNAFSKPTKPDEAITPHKSQSGILHAGRFRASSEESTSSAQDSSGSVGSRIKKVPMLKLYETACSSTSNLPIYKARPRTFLNDDSRHTDWSTGKLSGGQFDLMNVAAGDNVLDQLHDDIYLMLNTIPWKSSFVRVMPYISNYDHSMVKSTKRKSSFHSVFNATGTNFTEINPFVDIEVNIKELSIGTHVAFSKLFNLFSLGLLNDMTTLQDSEATTVSTRSLEYIFSNSLLKSAGNIWGLIKALKSIQVGVLLECLVSTVPYFEKLTISRLTWIKHLYSTIKTQRNSSCLSFQRPTVNISHTTLQYPVNTTPLPANDPQITQISLSNVLGRESLYKSASIKLTTSGMNKVFASQYIHEESAASSSTYTTEIQPYSTEPTSPIRKSNNLSPPHDESMEFSCALLSSPSSVPSFIENDSETMRCYYSVNTDSCITLESISSALNGLATIAEEERQLSNKDALLTNNLSLIGSSSYSQSLSARLPITPVDLTISKADLHTSTGIFPFDDLCCLSRSKTASECQLEFPPRSVSVNTLSKAPPSFTADLRADFKERLQERLGESITSGYSVSECVNDALTPADQRESPCPRMVRYSSAMMSGAKIPEYPKITSVLPAQLRQNSSEVLTNDQIMLLHTATSESKGIAALHSQLRNIWAGQANKVGHGTGSSSGQLSAKGSINYPSQKTSSQILRMDSQEKSDSAKIVSSVQGHKLPLRKHGSTTALAGIFSDMSMQCKAIERMSRFVSMESSSYSDSTDCETLLSTALPGKEKTSESCRDHDLPESNALHLEPANSELLLDGNPSNRNNLPDLKNAVKFQKTILNTPRTANSSFTSRNSSANSLHFYEKANAHLSRSSACIATAHNQPYLGECSSIASASDNNIPSCVLDIFDSAVPHEDDVNNVSIAANVTRFLGLDVNNLDNVEIEYSTSTTK</sequence>
<dbReference type="KEGG" id="gla:GL50803_0017378"/>
<dbReference type="PANTHER" id="PTHR43895">
    <property type="entry name" value="CALCIUM/CALMODULIN-DEPENDENT PROTEIN KINASE KINASE-RELATED"/>
    <property type="match status" value="1"/>
</dbReference>
<feature type="region of interest" description="Disordered" evidence="9">
    <location>
        <begin position="1164"/>
        <end position="1184"/>
    </location>
</feature>
<evidence type="ECO:0000256" key="9">
    <source>
        <dbReference type="SAM" id="MobiDB-lite"/>
    </source>
</evidence>
<dbReference type="Pfam" id="PF07714">
    <property type="entry name" value="PK_Tyr_Ser-Thr"/>
    <property type="match status" value="1"/>
</dbReference>
<comment type="catalytic activity">
    <reaction evidence="8">
        <text>L-seryl-[protein] + ATP = O-phospho-L-seryl-[protein] + ADP + H(+)</text>
        <dbReference type="Rhea" id="RHEA:17989"/>
        <dbReference type="Rhea" id="RHEA-COMP:9863"/>
        <dbReference type="Rhea" id="RHEA-COMP:11604"/>
        <dbReference type="ChEBI" id="CHEBI:15378"/>
        <dbReference type="ChEBI" id="CHEBI:29999"/>
        <dbReference type="ChEBI" id="CHEBI:30616"/>
        <dbReference type="ChEBI" id="CHEBI:83421"/>
        <dbReference type="ChEBI" id="CHEBI:456216"/>
        <dbReference type="EC" id="2.7.11.1"/>
    </reaction>
</comment>
<keyword evidence="4" id="KW-0547">Nucleotide-binding</keyword>
<evidence type="ECO:0000256" key="2">
    <source>
        <dbReference type="ARBA" id="ARBA00022527"/>
    </source>
</evidence>
<dbReference type="InterPro" id="IPR001245">
    <property type="entry name" value="Ser-Thr/Tyr_kinase_cat_dom"/>
</dbReference>
<comment type="catalytic activity">
    <reaction evidence="7">
        <text>L-threonyl-[protein] + ATP = O-phospho-L-threonyl-[protein] + ADP + H(+)</text>
        <dbReference type="Rhea" id="RHEA:46608"/>
        <dbReference type="Rhea" id="RHEA-COMP:11060"/>
        <dbReference type="Rhea" id="RHEA-COMP:11605"/>
        <dbReference type="ChEBI" id="CHEBI:15378"/>
        <dbReference type="ChEBI" id="CHEBI:30013"/>
        <dbReference type="ChEBI" id="CHEBI:30616"/>
        <dbReference type="ChEBI" id="CHEBI:61977"/>
        <dbReference type="ChEBI" id="CHEBI:456216"/>
        <dbReference type="EC" id="2.7.11.1"/>
    </reaction>
</comment>
<dbReference type="PANTHER" id="PTHR43895:SF32">
    <property type="entry name" value="SERINE_THREONINE-PROTEIN KINASE CHK1"/>
    <property type="match status" value="1"/>
</dbReference>
<evidence type="ECO:0000256" key="1">
    <source>
        <dbReference type="ARBA" id="ARBA00012513"/>
    </source>
</evidence>
<proteinExistence type="predicted"/>
<dbReference type="GeneID" id="5698236"/>
<keyword evidence="11" id="KW-1185">Reference proteome</keyword>
<dbReference type="InterPro" id="IPR011009">
    <property type="entry name" value="Kinase-like_dom_sf"/>
</dbReference>
<dbReference type="EC" id="2.7.11.1" evidence="1"/>
<dbReference type="InterPro" id="IPR000719">
    <property type="entry name" value="Prot_kinase_dom"/>
</dbReference>
<feature type="compositionally biased region" description="Low complexity" evidence="9">
    <location>
        <begin position="9"/>
        <end position="24"/>
    </location>
</feature>
<dbReference type="EMBL" id="AACB03000002">
    <property type="protein sequence ID" value="KAE8304401.1"/>
    <property type="molecule type" value="Genomic_DNA"/>
</dbReference>
<dbReference type="STRING" id="184922.A8BRB5"/>
<reference evidence="10 11" key="1">
    <citation type="journal article" date="2007" name="Science">
        <title>Genomic minimalism in the early diverging intestinal parasite Giardia lamblia.</title>
        <authorList>
            <person name="Morrison H.G."/>
            <person name="McArthur A.G."/>
            <person name="Gillin F.D."/>
            <person name="Aley S.B."/>
            <person name="Adam R.D."/>
            <person name="Olsen G.J."/>
            <person name="Best A.A."/>
            <person name="Cande W.Z."/>
            <person name="Chen F."/>
            <person name="Cipriano M.J."/>
            <person name="Davids B.J."/>
            <person name="Dawson S.C."/>
            <person name="Elmendorf H.G."/>
            <person name="Hehl A.B."/>
            <person name="Holder M.E."/>
            <person name="Huse S.M."/>
            <person name="Kim U.U."/>
            <person name="Lasek-Nesselquist E."/>
            <person name="Manning G."/>
            <person name="Nigam A."/>
            <person name="Nixon J.E."/>
            <person name="Palm D."/>
            <person name="Passamaneck N.E."/>
            <person name="Prabhu A."/>
            <person name="Reich C.I."/>
            <person name="Reiner D.S."/>
            <person name="Samuelson J."/>
            <person name="Svard S.G."/>
            <person name="Sogin M.L."/>
        </authorList>
    </citation>
    <scope>NUCLEOTIDE SEQUENCE [LARGE SCALE GENOMIC DNA]</scope>
    <source>
        <strain evidence="10 11">WB C6</strain>
    </source>
</reference>
<dbReference type="PROSITE" id="PS50011">
    <property type="entry name" value="PROTEIN_KINASE_DOM"/>
    <property type="match status" value="2"/>
</dbReference>
<protein>
    <recommendedName>
        <fullName evidence="1">non-specific serine/threonine protein kinase</fullName>
        <ecNumber evidence="1">2.7.11.1</ecNumber>
    </recommendedName>
</protein>
<feature type="region of interest" description="Disordered" evidence="9">
    <location>
        <begin position="1"/>
        <end position="24"/>
    </location>
</feature>
<feature type="compositionally biased region" description="Polar residues" evidence="9">
    <location>
        <begin position="1827"/>
        <end position="1842"/>
    </location>
</feature>
<evidence type="ECO:0000256" key="3">
    <source>
        <dbReference type="ARBA" id="ARBA00022679"/>
    </source>
</evidence>
<feature type="region of interest" description="Disordered" evidence="9">
    <location>
        <begin position="1192"/>
        <end position="1211"/>
    </location>
</feature>
<evidence type="ECO:0000256" key="7">
    <source>
        <dbReference type="ARBA" id="ARBA00047899"/>
    </source>
</evidence>
<evidence type="ECO:0000256" key="6">
    <source>
        <dbReference type="ARBA" id="ARBA00022840"/>
    </source>
</evidence>
<feature type="region of interest" description="Disordered" evidence="9">
    <location>
        <begin position="1822"/>
        <end position="1842"/>
    </location>
</feature>
<evidence type="ECO:0000313" key="11">
    <source>
        <dbReference type="Proteomes" id="UP000001548"/>
    </source>
</evidence>
<dbReference type="SMART" id="SM00220">
    <property type="entry name" value="S_TKc"/>
    <property type="match status" value="1"/>
</dbReference>
<name>A8BRB5_GIAIC</name>
<accession>A8BRB5</accession>
<dbReference type="GO" id="GO:0007165">
    <property type="term" value="P:signal transduction"/>
    <property type="evidence" value="ECO:0000318"/>
    <property type="project" value="GO_Central"/>
</dbReference>
<keyword evidence="6" id="KW-0067">ATP-binding</keyword>
<gene>
    <name evidence="10" type="ORF">GL50803_0017378</name>
</gene>
<dbReference type="SUPFAM" id="SSF56112">
    <property type="entry name" value="Protein kinase-like (PK-like)"/>
    <property type="match status" value="1"/>
</dbReference>
<keyword evidence="5 10" id="KW-0418">Kinase</keyword>
<dbReference type="VEuPathDB" id="GiardiaDB:GL50803_17378"/>
<dbReference type="HOGENOM" id="CLU_232489_0_0_1"/>
<dbReference type="Gene3D" id="3.30.200.20">
    <property type="entry name" value="Phosphorylase Kinase, domain 1"/>
    <property type="match status" value="1"/>
</dbReference>
<comment type="caution">
    <text evidence="10">The sequence shown here is derived from an EMBL/GenBank/DDBJ whole genome shotgun (WGS) entry which is preliminary data.</text>
</comment>
<dbReference type="Proteomes" id="UP000001548">
    <property type="component" value="Unassembled WGS sequence"/>
</dbReference>
<evidence type="ECO:0000256" key="4">
    <source>
        <dbReference type="ARBA" id="ARBA00022741"/>
    </source>
</evidence>
<keyword evidence="2" id="KW-0723">Serine/threonine-protein kinase</keyword>
<dbReference type="PROSITE" id="PS00108">
    <property type="entry name" value="PROTEIN_KINASE_ST"/>
    <property type="match status" value="1"/>
</dbReference>
<evidence type="ECO:0000256" key="8">
    <source>
        <dbReference type="ARBA" id="ARBA00048679"/>
    </source>
</evidence>
<dbReference type="GO" id="GO:0005524">
    <property type="term" value="F:ATP binding"/>
    <property type="evidence" value="ECO:0007669"/>
    <property type="project" value="UniProtKB-KW"/>
</dbReference>
<keyword evidence="3" id="KW-0808">Transferase</keyword>
<feature type="compositionally biased region" description="Low complexity" evidence="9">
    <location>
        <begin position="1198"/>
        <end position="1211"/>
    </location>
</feature>
<dbReference type="Gene3D" id="1.10.510.10">
    <property type="entry name" value="Transferase(Phosphotransferase) domain 1"/>
    <property type="match status" value="2"/>
</dbReference>
<dbReference type="RefSeq" id="XP_001705358.1">
    <property type="nucleotide sequence ID" value="XM_001705306.1"/>
</dbReference>
<dbReference type="InterPro" id="IPR008271">
    <property type="entry name" value="Ser/Thr_kinase_AS"/>
</dbReference>
<dbReference type="OMA" id="SSEFICH"/>
<evidence type="ECO:0000313" key="10">
    <source>
        <dbReference type="EMBL" id="KAE8304401.1"/>
    </source>
</evidence>
<organism evidence="10 11">
    <name type="scientific">Giardia intestinalis (strain ATCC 50803 / WB clone C6)</name>
    <name type="common">Giardia lamblia</name>
    <dbReference type="NCBI Taxonomy" id="184922"/>
    <lineage>
        <taxon>Eukaryota</taxon>
        <taxon>Metamonada</taxon>
        <taxon>Diplomonadida</taxon>
        <taxon>Hexamitidae</taxon>
        <taxon>Giardiinae</taxon>
        <taxon>Giardia</taxon>
    </lineage>
</organism>
<evidence type="ECO:0000256" key="5">
    <source>
        <dbReference type="ARBA" id="ARBA00022777"/>
    </source>
</evidence>